<evidence type="ECO:0000313" key="3">
    <source>
        <dbReference type="Proteomes" id="UP001565474"/>
    </source>
</evidence>
<feature type="transmembrane region" description="Helical" evidence="1">
    <location>
        <begin position="335"/>
        <end position="363"/>
    </location>
</feature>
<feature type="transmembrane region" description="Helical" evidence="1">
    <location>
        <begin position="36"/>
        <end position="59"/>
    </location>
</feature>
<feature type="transmembrane region" description="Helical" evidence="1">
    <location>
        <begin position="375"/>
        <end position="397"/>
    </location>
</feature>
<feature type="transmembrane region" description="Helical" evidence="1">
    <location>
        <begin position="304"/>
        <end position="323"/>
    </location>
</feature>
<feature type="transmembrane region" description="Helical" evidence="1">
    <location>
        <begin position="243"/>
        <end position="266"/>
    </location>
</feature>
<keyword evidence="1" id="KW-0812">Transmembrane</keyword>
<name>A0ABV4GP28_9BRAD</name>
<keyword evidence="1" id="KW-1133">Transmembrane helix</keyword>
<dbReference type="RefSeq" id="WP_370058318.1">
    <property type="nucleotide sequence ID" value="NZ_JBGBYD010000002.1"/>
</dbReference>
<evidence type="ECO:0008006" key="4">
    <source>
        <dbReference type="Google" id="ProtNLM"/>
    </source>
</evidence>
<proteinExistence type="predicted"/>
<comment type="caution">
    <text evidence="2">The sequence shown here is derived from an EMBL/GenBank/DDBJ whole genome shotgun (WGS) entry which is preliminary data.</text>
</comment>
<feature type="transmembrane region" description="Helical" evidence="1">
    <location>
        <begin position="448"/>
        <end position="466"/>
    </location>
</feature>
<evidence type="ECO:0000256" key="1">
    <source>
        <dbReference type="SAM" id="Phobius"/>
    </source>
</evidence>
<feature type="transmembrane region" description="Helical" evidence="1">
    <location>
        <begin position="417"/>
        <end position="436"/>
    </location>
</feature>
<feature type="transmembrane region" description="Helical" evidence="1">
    <location>
        <begin position="219"/>
        <end position="236"/>
    </location>
</feature>
<sequence>MRNGLANVLISQRLFGAPPSKLGGDESHVTLTSSPIYFSAIFGWTMSAVSAVICAVVRMPLGGPHWFVFVKAFLLAAAIISCATLLTVRFVEQRRSGYAPVLLFTLAVIFLPCLAWLIGAATDIVAYPLLLGLVAIGVRQVVAARELPSSHFMLALIGGCASGIGYFFVVNSKGYATVLTPEQAVIGTQHLDTFFHAAIANMLLKYGALSFGLDGLTPIKYHVLSHIWLGCFGIWLRVPTLDAYYIGTQIVAIPVLFFNLALAVHLLRPTKAESFDGAFVTLVPLLLLVTADLWGWTSYLVSESYCLSIILLLLAFPLLAEIAEDDFRLRPGLQIAALVITGILIQLSKVSVGVIFWGATGYLLWRQQGLTLRNLIALALPILLLVAPLAAIFSPDAGSYSRGFSLFRFVVDYPRGAWPNIAANLVLLCAAAKVWLSGSARDRKVAETFVILVIGCLVPALLLDIYDTAYYFVNVGTWGCIVFVSAYGPAILGEQRVRLLTPAIVILAIVLVALATGEKRNSLKKVALQLEDLRTRMRMLNGESAGPNITPWQGLFELVAPGHPARTALATDIKRTPGGQAKQTLLSAGLAQDRYAAVFVPPDNSAFWSTNVDCRGNPFFASAIIGVPLLRGLTPSALKCGLYSPPVYLPDASSAPTTDAQLCSRAAKSNLTTVIVMEAPAIARRIDCPLK</sequence>
<gene>
    <name evidence="2" type="ORF">ABH992_006100</name>
</gene>
<keyword evidence="3" id="KW-1185">Reference proteome</keyword>
<organism evidence="2 3">
    <name type="scientific">Bradyrhizobium yuanmingense</name>
    <dbReference type="NCBI Taxonomy" id="108015"/>
    <lineage>
        <taxon>Bacteria</taxon>
        <taxon>Pseudomonadati</taxon>
        <taxon>Pseudomonadota</taxon>
        <taxon>Alphaproteobacteria</taxon>
        <taxon>Hyphomicrobiales</taxon>
        <taxon>Nitrobacteraceae</taxon>
        <taxon>Bradyrhizobium</taxon>
    </lineage>
</organism>
<dbReference type="EMBL" id="JBGBZN010000002">
    <property type="protein sequence ID" value="MEY9473701.1"/>
    <property type="molecule type" value="Genomic_DNA"/>
</dbReference>
<feature type="transmembrane region" description="Helical" evidence="1">
    <location>
        <begin position="472"/>
        <end position="492"/>
    </location>
</feature>
<feature type="transmembrane region" description="Helical" evidence="1">
    <location>
        <begin position="124"/>
        <end position="144"/>
    </location>
</feature>
<keyword evidence="1" id="KW-0472">Membrane</keyword>
<protein>
    <recommendedName>
        <fullName evidence="4">DUF4153 domain-containing protein</fullName>
    </recommendedName>
</protein>
<feature type="transmembrane region" description="Helical" evidence="1">
    <location>
        <begin position="65"/>
        <end position="86"/>
    </location>
</feature>
<feature type="transmembrane region" description="Helical" evidence="1">
    <location>
        <begin position="499"/>
        <end position="517"/>
    </location>
</feature>
<accession>A0ABV4GP28</accession>
<feature type="transmembrane region" description="Helical" evidence="1">
    <location>
        <begin position="278"/>
        <end position="297"/>
    </location>
</feature>
<dbReference type="Proteomes" id="UP001565474">
    <property type="component" value="Unassembled WGS sequence"/>
</dbReference>
<reference evidence="2 3" key="1">
    <citation type="submission" date="2024-07" db="EMBL/GenBank/DDBJ databases">
        <title>Genomic Encyclopedia of Type Strains, Phase V (KMG-V): Genome sequencing to study the core and pangenomes of soil and plant-associated prokaryotes.</title>
        <authorList>
            <person name="Whitman W."/>
        </authorList>
    </citation>
    <scope>NUCLEOTIDE SEQUENCE [LARGE SCALE GENOMIC DNA]</scope>
    <source>
        <strain evidence="2 3">USDA 222</strain>
    </source>
</reference>
<evidence type="ECO:0000313" key="2">
    <source>
        <dbReference type="EMBL" id="MEY9473701.1"/>
    </source>
</evidence>
<feature type="transmembrane region" description="Helical" evidence="1">
    <location>
        <begin position="151"/>
        <end position="169"/>
    </location>
</feature>
<feature type="transmembrane region" description="Helical" evidence="1">
    <location>
        <begin position="98"/>
        <end position="118"/>
    </location>
</feature>